<keyword evidence="7" id="KW-0723">Serine/threonine-protein kinase</keyword>
<evidence type="ECO:0000256" key="23">
    <source>
        <dbReference type="PROSITE-ProRule" id="PRU10141"/>
    </source>
</evidence>
<evidence type="ECO:0000256" key="8">
    <source>
        <dbReference type="ARBA" id="ARBA00022553"/>
    </source>
</evidence>
<dbReference type="PANTHER" id="PTHR48056">
    <property type="entry name" value="LRR RECEPTOR-LIKE SERINE/THREONINE-PROTEIN KINASE-RELATED"/>
    <property type="match status" value="1"/>
</dbReference>
<dbReference type="EMBL" id="KK914358">
    <property type="protein sequence ID" value="KDP38739.1"/>
    <property type="molecule type" value="Genomic_DNA"/>
</dbReference>
<keyword evidence="10" id="KW-0808">Transferase</keyword>
<dbReference type="FunFam" id="1.10.510.10:FF:000358">
    <property type="entry name" value="Putative leucine-rich repeat receptor-like serine/threonine-protein kinase"/>
    <property type="match status" value="1"/>
</dbReference>
<dbReference type="SUPFAM" id="SSF56112">
    <property type="entry name" value="Protein kinase-like (PK-like)"/>
    <property type="match status" value="1"/>
</dbReference>
<dbReference type="GO" id="GO:0033612">
    <property type="term" value="F:receptor serine/threonine kinase binding"/>
    <property type="evidence" value="ECO:0007669"/>
    <property type="project" value="TreeGrafter"/>
</dbReference>
<dbReference type="InterPro" id="IPR001245">
    <property type="entry name" value="Ser-Thr/Tyr_kinase_cat_dom"/>
</dbReference>
<dbReference type="GO" id="GO:0005886">
    <property type="term" value="C:plasma membrane"/>
    <property type="evidence" value="ECO:0007669"/>
    <property type="project" value="UniProtKB-SubCell"/>
</dbReference>
<evidence type="ECO:0000256" key="3">
    <source>
        <dbReference type="ARBA" id="ARBA00008684"/>
    </source>
</evidence>
<dbReference type="InterPro" id="IPR000719">
    <property type="entry name" value="Prot_kinase_dom"/>
</dbReference>
<dbReference type="FunFam" id="3.80.10.10:FF:000275">
    <property type="entry name" value="Leucine-rich repeat receptor-like protein kinase"/>
    <property type="match status" value="1"/>
</dbReference>
<comment type="similarity">
    <text evidence="3">Belongs to the protein kinase superfamily. Ser/Thr protein kinase family.</text>
</comment>
<organism evidence="26 27">
    <name type="scientific">Jatropha curcas</name>
    <name type="common">Barbados nut</name>
    <dbReference type="NCBI Taxonomy" id="180498"/>
    <lineage>
        <taxon>Eukaryota</taxon>
        <taxon>Viridiplantae</taxon>
        <taxon>Streptophyta</taxon>
        <taxon>Embryophyta</taxon>
        <taxon>Tracheophyta</taxon>
        <taxon>Spermatophyta</taxon>
        <taxon>Magnoliopsida</taxon>
        <taxon>eudicotyledons</taxon>
        <taxon>Gunneridae</taxon>
        <taxon>Pentapetalae</taxon>
        <taxon>rosids</taxon>
        <taxon>fabids</taxon>
        <taxon>Malpighiales</taxon>
        <taxon>Euphorbiaceae</taxon>
        <taxon>Crotonoideae</taxon>
        <taxon>Jatropheae</taxon>
        <taxon>Jatropha</taxon>
    </lineage>
</organism>
<accession>A0A067L3V6</accession>
<evidence type="ECO:0000256" key="10">
    <source>
        <dbReference type="ARBA" id="ARBA00022679"/>
    </source>
</evidence>
<dbReference type="Pfam" id="PF00560">
    <property type="entry name" value="LRR_1"/>
    <property type="match status" value="4"/>
</dbReference>
<dbReference type="SMART" id="SM00220">
    <property type="entry name" value="S_TKc"/>
    <property type="match status" value="1"/>
</dbReference>
<evidence type="ECO:0000256" key="4">
    <source>
        <dbReference type="ARBA" id="ARBA00009592"/>
    </source>
</evidence>
<dbReference type="InterPro" id="IPR055414">
    <property type="entry name" value="LRR_R13L4/SHOC2-like"/>
</dbReference>
<dbReference type="InterPro" id="IPR001611">
    <property type="entry name" value="Leu-rich_rpt"/>
</dbReference>
<evidence type="ECO:0000256" key="20">
    <source>
        <dbReference type="ARBA" id="ARBA00023180"/>
    </source>
</evidence>
<keyword evidence="16 23" id="KW-0067">ATP-binding</keyword>
<dbReference type="EC" id="2.7.11.1" evidence="5"/>
<evidence type="ECO:0000256" key="24">
    <source>
        <dbReference type="SAM" id="SignalP"/>
    </source>
</evidence>
<evidence type="ECO:0000256" key="14">
    <source>
        <dbReference type="ARBA" id="ARBA00022741"/>
    </source>
</evidence>
<evidence type="ECO:0000313" key="26">
    <source>
        <dbReference type="EMBL" id="KDP38739.1"/>
    </source>
</evidence>
<evidence type="ECO:0000256" key="15">
    <source>
        <dbReference type="ARBA" id="ARBA00022777"/>
    </source>
</evidence>
<keyword evidence="20" id="KW-0325">Glycoprotein</keyword>
<dbReference type="Gene3D" id="3.30.200.20">
    <property type="entry name" value="Phosphorylase Kinase, domain 1"/>
    <property type="match status" value="1"/>
</dbReference>
<dbReference type="InterPro" id="IPR011009">
    <property type="entry name" value="Kinase-like_dom_sf"/>
</dbReference>
<dbReference type="OrthoDB" id="676979at2759"/>
<comment type="similarity">
    <text evidence="4">Belongs to the RLP family.</text>
</comment>
<dbReference type="InterPro" id="IPR032675">
    <property type="entry name" value="LRR_dom_sf"/>
</dbReference>
<dbReference type="FunFam" id="3.30.200.20:FF:000432">
    <property type="entry name" value="LRR receptor-like serine/threonine-protein kinase EFR"/>
    <property type="match status" value="1"/>
</dbReference>
<keyword evidence="6" id="KW-1003">Cell membrane</keyword>
<feature type="domain" description="Protein kinase" evidence="25">
    <location>
        <begin position="476"/>
        <end position="777"/>
    </location>
</feature>
<dbReference type="FunFam" id="3.80.10.10:FF:000041">
    <property type="entry name" value="LRR receptor-like serine/threonine-protein kinase ERECTA"/>
    <property type="match status" value="1"/>
</dbReference>
<dbReference type="SUPFAM" id="SSF52058">
    <property type="entry name" value="L domain-like"/>
    <property type="match status" value="2"/>
</dbReference>
<dbReference type="Pfam" id="PF07714">
    <property type="entry name" value="PK_Tyr_Ser-Thr"/>
    <property type="match status" value="1"/>
</dbReference>
<dbReference type="Gene3D" id="3.80.10.10">
    <property type="entry name" value="Ribonuclease Inhibitor"/>
    <property type="match status" value="3"/>
</dbReference>
<dbReference type="InterPro" id="IPR017441">
    <property type="entry name" value="Protein_kinase_ATP_BS"/>
</dbReference>
<proteinExistence type="inferred from homology"/>
<evidence type="ECO:0000256" key="17">
    <source>
        <dbReference type="ARBA" id="ARBA00022989"/>
    </source>
</evidence>
<dbReference type="PROSITE" id="PS00108">
    <property type="entry name" value="PROTEIN_KINASE_ST"/>
    <property type="match status" value="1"/>
</dbReference>
<evidence type="ECO:0000256" key="11">
    <source>
        <dbReference type="ARBA" id="ARBA00022692"/>
    </source>
</evidence>
<keyword evidence="12 24" id="KW-0732">Signal</keyword>
<dbReference type="GO" id="GO:0005524">
    <property type="term" value="F:ATP binding"/>
    <property type="evidence" value="ECO:0007669"/>
    <property type="project" value="UniProtKB-UniRule"/>
</dbReference>
<dbReference type="GO" id="GO:0004674">
    <property type="term" value="F:protein serine/threonine kinase activity"/>
    <property type="evidence" value="ECO:0007669"/>
    <property type="project" value="UniProtKB-KW"/>
</dbReference>
<dbReference type="FunFam" id="3.80.10.10:FF:001158">
    <property type="entry name" value="Leucine-rich repeat protein kinase family protein"/>
    <property type="match status" value="1"/>
</dbReference>
<feature type="chain" id="PRO_5001643479" description="non-specific serine/threonine protein kinase" evidence="24">
    <location>
        <begin position="30"/>
        <end position="799"/>
    </location>
</feature>
<dbReference type="SMART" id="SM00369">
    <property type="entry name" value="LRR_TYP"/>
    <property type="match status" value="5"/>
</dbReference>
<dbReference type="Gene3D" id="1.10.510.10">
    <property type="entry name" value="Transferase(Phosphotransferase) domain 1"/>
    <property type="match status" value="1"/>
</dbReference>
<keyword evidence="19" id="KW-0675">Receptor</keyword>
<sequence>MNNNLLHPFSSLCIYVYVLLFLFTSTAFASTSNETDLEALLQFKAKITRDPFQVLSSWNHTIHFCQWQGITCGRSHRRVMELNLQSLALDGSISPYIRNLTFLKILNLNNNSFIYQIPEQIGHLRRLEELRLNNNSISGKMPSNISSCSNLIVIRLGNNKLKGDIPEKLGSLSKLQVLSLFENNLSGTIPYSLGNLSQLLLLSLAVNGLAGTVPYYLGQLTNLQFLSLRSNRLSGIVPSSIFNLSSITEFDIGENHLHGNLPSELGSSLPKIRFFAISSNEFTGQIPSSFSNATNLQLLSLLKNKLTGQVPSLAKLNKLRAFSVTSNYLGNGDSDDLSFLFSLLNATVLEELGINGNNFGGTIPETIGNLSTSLMIFLLDNNQIIGNIPSDVGNLVSLQDFEVWNNKLSGFIPDSIGKLRNLVVFALNNNMFSGEIPSSIGNLTNIIQFLAFENNLSDKKILELSYRTLHKSTNGFSSDNLIGMGNFGSVYKGTLDGGATLIAVKVFNLMRRGAFKSFLAECEALRSIRHRNLVKVLTACSSVDHHGNDFKALVYEFMVNGSLDDWLHPTVSTNEENEATKKLNILQRLNIAIDVASALDYLHNNWETPIVHRDLKPSNVLLDNELTGHVSDFRLARFLPLEAIYHNSESSSTGVRGTVGYAPPEYGMGSEVSTYGDVYSYGILLLEMFTGKRPTDEIFNGSFNLHNFVKVALPNNVVELVDPVLVSEKGEAIRNVSVECLISIFQIRVDCSVASPSERMSIPDVIRQLASIKDKLVGNEVHNARTSSISIESAEISFE</sequence>
<gene>
    <name evidence="26" type="ORF">JCGZ_04092</name>
</gene>
<keyword evidence="9" id="KW-0433">Leucine-rich repeat</keyword>
<keyword evidence="18" id="KW-0472">Membrane</keyword>
<dbReference type="Pfam" id="PF23598">
    <property type="entry name" value="LRR_14"/>
    <property type="match status" value="1"/>
</dbReference>
<comment type="catalytic activity">
    <reaction evidence="22">
        <text>L-seryl-[protein] + ATP = O-phospho-L-seryl-[protein] + ADP + H(+)</text>
        <dbReference type="Rhea" id="RHEA:17989"/>
        <dbReference type="Rhea" id="RHEA-COMP:9863"/>
        <dbReference type="Rhea" id="RHEA-COMP:11604"/>
        <dbReference type="ChEBI" id="CHEBI:15378"/>
        <dbReference type="ChEBI" id="CHEBI:29999"/>
        <dbReference type="ChEBI" id="CHEBI:30616"/>
        <dbReference type="ChEBI" id="CHEBI:83421"/>
        <dbReference type="ChEBI" id="CHEBI:456216"/>
        <dbReference type="EC" id="2.7.11.1"/>
    </reaction>
</comment>
<evidence type="ECO:0000256" key="22">
    <source>
        <dbReference type="ARBA" id="ARBA00048679"/>
    </source>
</evidence>
<name>A0A067L3V6_JATCU</name>
<evidence type="ECO:0000256" key="16">
    <source>
        <dbReference type="ARBA" id="ARBA00022840"/>
    </source>
</evidence>
<evidence type="ECO:0000256" key="6">
    <source>
        <dbReference type="ARBA" id="ARBA00022475"/>
    </source>
</evidence>
<evidence type="ECO:0000256" key="19">
    <source>
        <dbReference type="ARBA" id="ARBA00023170"/>
    </source>
</evidence>
<dbReference type="PROSITE" id="PS50011">
    <property type="entry name" value="PROTEIN_KINASE_DOM"/>
    <property type="match status" value="1"/>
</dbReference>
<dbReference type="InterPro" id="IPR008271">
    <property type="entry name" value="Ser/Thr_kinase_AS"/>
</dbReference>
<evidence type="ECO:0000313" key="27">
    <source>
        <dbReference type="Proteomes" id="UP000027138"/>
    </source>
</evidence>
<keyword evidence="17" id="KW-1133">Transmembrane helix</keyword>
<keyword evidence="8" id="KW-0597">Phosphoprotein</keyword>
<comment type="subcellular location">
    <subcellularLocation>
        <location evidence="1">Cell membrane</location>
        <topology evidence="1">Single-pass membrane protein</topology>
    </subcellularLocation>
    <subcellularLocation>
        <location evidence="2">Membrane</location>
        <topology evidence="2">Single-pass type I membrane protein</topology>
    </subcellularLocation>
</comment>
<dbReference type="PROSITE" id="PS00107">
    <property type="entry name" value="PROTEIN_KINASE_ATP"/>
    <property type="match status" value="1"/>
</dbReference>
<dbReference type="InterPro" id="IPR003591">
    <property type="entry name" value="Leu-rich_rpt_typical-subtyp"/>
</dbReference>
<evidence type="ECO:0000256" key="13">
    <source>
        <dbReference type="ARBA" id="ARBA00022737"/>
    </source>
</evidence>
<evidence type="ECO:0000256" key="1">
    <source>
        <dbReference type="ARBA" id="ARBA00004162"/>
    </source>
</evidence>
<dbReference type="InterPro" id="IPR013210">
    <property type="entry name" value="LRR_N_plant-typ"/>
</dbReference>
<protein>
    <recommendedName>
        <fullName evidence="5">non-specific serine/threonine protein kinase</fullName>
        <ecNumber evidence="5">2.7.11.1</ecNumber>
    </recommendedName>
</protein>
<dbReference type="InterPro" id="IPR050647">
    <property type="entry name" value="Plant_LRR-RLKs"/>
</dbReference>
<dbReference type="AlphaFoldDB" id="A0A067L3V6"/>
<keyword evidence="11" id="KW-0812">Transmembrane</keyword>
<keyword evidence="27" id="KW-1185">Reference proteome</keyword>
<feature type="signal peptide" evidence="24">
    <location>
        <begin position="1"/>
        <end position="29"/>
    </location>
</feature>
<keyword evidence="15" id="KW-0418">Kinase</keyword>
<evidence type="ECO:0000259" key="25">
    <source>
        <dbReference type="PROSITE" id="PS50011"/>
    </source>
</evidence>
<dbReference type="Pfam" id="PF08263">
    <property type="entry name" value="LRRNT_2"/>
    <property type="match status" value="1"/>
</dbReference>
<comment type="catalytic activity">
    <reaction evidence="21">
        <text>L-threonyl-[protein] + ATP = O-phospho-L-threonyl-[protein] + ADP + H(+)</text>
        <dbReference type="Rhea" id="RHEA:46608"/>
        <dbReference type="Rhea" id="RHEA-COMP:11060"/>
        <dbReference type="Rhea" id="RHEA-COMP:11605"/>
        <dbReference type="ChEBI" id="CHEBI:15378"/>
        <dbReference type="ChEBI" id="CHEBI:30013"/>
        <dbReference type="ChEBI" id="CHEBI:30616"/>
        <dbReference type="ChEBI" id="CHEBI:61977"/>
        <dbReference type="ChEBI" id="CHEBI:456216"/>
        <dbReference type="EC" id="2.7.11.1"/>
    </reaction>
</comment>
<dbReference type="Proteomes" id="UP000027138">
    <property type="component" value="Unassembled WGS sequence"/>
</dbReference>
<evidence type="ECO:0000256" key="5">
    <source>
        <dbReference type="ARBA" id="ARBA00012513"/>
    </source>
</evidence>
<evidence type="ECO:0000256" key="12">
    <source>
        <dbReference type="ARBA" id="ARBA00022729"/>
    </source>
</evidence>
<keyword evidence="13" id="KW-0677">Repeat</keyword>
<keyword evidence="14 23" id="KW-0547">Nucleotide-binding</keyword>
<feature type="binding site" evidence="23">
    <location>
        <position position="505"/>
    </location>
    <ligand>
        <name>ATP</name>
        <dbReference type="ChEBI" id="CHEBI:30616"/>
    </ligand>
</feature>
<evidence type="ECO:0000256" key="21">
    <source>
        <dbReference type="ARBA" id="ARBA00047899"/>
    </source>
</evidence>
<reference evidence="26 27" key="1">
    <citation type="journal article" date="2014" name="PLoS ONE">
        <title>Global Analysis of Gene Expression Profiles in Physic Nut (Jatropha curcas L.) Seedlings Exposed to Salt Stress.</title>
        <authorList>
            <person name="Zhang L."/>
            <person name="Zhang C."/>
            <person name="Wu P."/>
            <person name="Chen Y."/>
            <person name="Li M."/>
            <person name="Jiang H."/>
            <person name="Wu G."/>
        </authorList>
    </citation>
    <scope>NUCLEOTIDE SEQUENCE [LARGE SCALE GENOMIC DNA]</scope>
    <source>
        <strain evidence="27">cv. GZQX0401</strain>
        <tissue evidence="26">Young leaves</tissue>
    </source>
</reference>
<evidence type="ECO:0000256" key="7">
    <source>
        <dbReference type="ARBA" id="ARBA00022527"/>
    </source>
</evidence>
<evidence type="ECO:0000256" key="2">
    <source>
        <dbReference type="ARBA" id="ARBA00004479"/>
    </source>
</evidence>
<dbReference type="PANTHER" id="PTHR48056:SF89">
    <property type="entry name" value="OS06G0585982 PROTEIN"/>
    <property type="match status" value="1"/>
</dbReference>
<evidence type="ECO:0000256" key="9">
    <source>
        <dbReference type="ARBA" id="ARBA00022614"/>
    </source>
</evidence>
<evidence type="ECO:0000256" key="18">
    <source>
        <dbReference type="ARBA" id="ARBA00023136"/>
    </source>
</evidence>